<keyword evidence="4" id="KW-1185">Reference proteome</keyword>
<reference evidence="3 4" key="1">
    <citation type="submission" date="2019-02" db="EMBL/GenBank/DDBJ databases">
        <title>Bacterial novel species Emticicia sp. 17J42-9 isolated from soil.</title>
        <authorList>
            <person name="Jung H.-Y."/>
        </authorList>
    </citation>
    <scope>NUCLEOTIDE SEQUENCE [LARGE SCALE GENOMIC DNA]</scope>
    <source>
        <strain evidence="3 4">17J42-9</strain>
    </source>
</reference>
<keyword evidence="1" id="KW-1133">Transmembrane helix</keyword>
<feature type="signal peptide" evidence="2">
    <location>
        <begin position="1"/>
        <end position="23"/>
    </location>
</feature>
<feature type="transmembrane region" description="Helical" evidence="1">
    <location>
        <begin position="52"/>
        <end position="70"/>
    </location>
</feature>
<keyword evidence="1" id="KW-0472">Membrane</keyword>
<keyword evidence="2" id="KW-0732">Signal</keyword>
<name>A0A4Q5M523_9BACT</name>
<gene>
    <name evidence="3" type="ORF">EWM59_02140</name>
</gene>
<evidence type="ECO:0000256" key="2">
    <source>
        <dbReference type="SAM" id="SignalP"/>
    </source>
</evidence>
<sequence length="85" mass="9466">MKAFRIILSTTVFLLISCTFSMAQCAMCRATVGSNLSEGRGVIGTGINDGILYLLAITYLSIPTLIFIWYRSAKKEMNLKLKLNR</sequence>
<proteinExistence type="predicted"/>
<comment type="caution">
    <text evidence="3">The sequence shown here is derived from an EMBL/GenBank/DDBJ whole genome shotgun (WGS) entry which is preliminary data.</text>
</comment>
<dbReference type="OrthoDB" id="678747at2"/>
<dbReference type="EMBL" id="SEWF01000002">
    <property type="protein sequence ID" value="RYU97514.1"/>
    <property type="molecule type" value="Genomic_DNA"/>
</dbReference>
<dbReference type="Proteomes" id="UP000293162">
    <property type="component" value="Unassembled WGS sequence"/>
</dbReference>
<protein>
    <submittedName>
        <fullName evidence="3">Uncharacterized protein</fullName>
    </submittedName>
</protein>
<dbReference type="PROSITE" id="PS51257">
    <property type="entry name" value="PROKAR_LIPOPROTEIN"/>
    <property type="match status" value="1"/>
</dbReference>
<evidence type="ECO:0000256" key="1">
    <source>
        <dbReference type="SAM" id="Phobius"/>
    </source>
</evidence>
<evidence type="ECO:0000313" key="3">
    <source>
        <dbReference type="EMBL" id="RYU97514.1"/>
    </source>
</evidence>
<keyword evidence="1" id="KW-0812">Transmembrane</keyword>
<dbReference type="AlphaFoldDB" id="A0A4Q5M523"/>
<dbReference type="RefSeq" id="WP_130019296.1">
    <property type="nucleotide sequence ID" value="NZ_SEWF01000002.1"/>
</dbReference>
<accession>A0A4Q5M523</accession>
<evidence type="ECO:0000313" key="4">
    <source>
        <dbReference type="Proteomes" id="UP000293162"/>
    </source>
</evidence>
<organism evidence="3 4">
    <name type="scientific">Emticicia agri</name>
    <dbReference type="NCBI Taxonomy" id="2492393"/>
    <lineage>
        <taxon>Bacteria</taxon>
        <taxon>Pseudomonadati</taxon>
        <taxon>Bacteroidota</taxon>
        <taxon>Cytophagia</taxon>
        <taxon>Cytophagales</taxon>
        <taxon>Leadbetterellaceae</taxon>
        <taxon>Emticicia</taxon>
    </lineage>
</organism>
<feature type="chain" id="PRO_5020783645" evidence="2">
    <location>
        <begin position="24"/>
        <end position="85"/>
    </location>
</feature>